<accession>A0A516R0Z4</accession>
<sequence>MFTRLRRVGVLKRHHLGGEPSDRRLARAAGVSHGTPGAWLDGRQLPQRVDPLLAVLDEIRAEAARRGLLATRADSVSADTVGELLDERRWRAAFEAERGRRNERSRIEAERQRARSALEHDGLRARQAALPDRPRPLRAWPAGRLGVHPAIPGRGRGPAGTDADGFVLPRYVPRRHDAGIRRLLAAATATTAEARPVLVVVQGPSCTGKTRTAYEALHTAVPEDFDLLFPADADSLLAALAADAIPPRTVLWLNEAQHYLTDAHGEAAAAALLRRLDGEGPLIVIATLWPEHAEVLTRPAAQAGDAHRHARTLLAQAHWVQLPRTFAGDLDAARAAAAEDPSLAEALAAGATELTQVLAAGPDLVRHYERAAGPHGPHGSALISAAMDAHRLGGLDALPLAFLEATAVGYLTAAERADARPAWFDHALARARTLVKHTTRPLQDVPHPTGMGRLPGTARLADYLQHHGRHARRFLCPPASFWNAAHAHLTHPEGLLRLGDAARRRARYAHAVRLYDAAAEAGESYALIRLGQMRNDNCDMEEAEKLYQLAVDAGNTDGLLHLASLWEDAWCWGEAEKLYLRASAAGVDDALAYAGLMWDGAGEPGKAWACYEQALRAGHTDVLVFMAQSRRREGSPEQAADLYRRAADAGHTHALQQLVCLWEETGRQERADRQLRRFADEGDTEALTHVALLLGRSGRPERAERLFQQAASAGDHRGWFLRAFMWEKAGDREKAESFFREAVESGDLSALRHVARMREAAGDTADAEALYWQAVDAEADAEALSCLARIREAAGDRERAEQLHLMAADTGDVRVASSVLALACLRGAEEESYLRFGLAADGSASDPWEWPLTP</sequence>
<proteinExistence type="predicted"/>
<name>A0A516R0Z4_STRST</name>
<dbReference type="InterPro" id="IPR011990">
    <property type="entry name" value="TPR-like_helical_dom_sf"/>
</dbReference>
<evidence type="ECO:0000313" key="2">
    <source>
        <dbReference type="Proteomes" id="UP000316806"/>
    </source>
</evidence>
<dbReference type="AlphaFoldDB" id="A0A516R0Z4"/>
<dbReference type="SUPFAM" id="SSF81901">
    <property type="entry name" value="HCP-like"/>
    <property type="match status" value="2"/>
</dbReference>
<gene>
    <name evidence="1" type="ORF">FH965_01110</name>
</gene>
<dbReference type="PANTHER" id="PTHR11102">
    <property type="entry name" value="SEL-1-LIKE PROTEIN"/>
    <property type="match status" value="1"/>
</dbReference>
<reference evidence="1 2" key="1">
    <citation type="journal article" date="2019" name="J. Ind. Microbiol. Biotechnol.">
        <title>The complete genomic sequence of Streptomyces spectabilis NRRL-2792 and identification of secondary metabolite biosynthetic gene clusters.</title>
        <authorList>
            <person name="Sinha A."/>
            <person name="Phillips-Salemka S."/>
            <person name="Niraula T.A."/>
            <person name="Short K.A."/>
            <person name="Niraula N.P."/>
        </authorList>
    </citation>
    <scope>NUCLEOTIDE SEQUENCE [LARGE SCALE GENOMIC DNA]</scope>
    <source>
        <strain evidence="1 2">NRRL 2792</strain>
    </source>
</reference>
<dbReference type="InterPro" id="IPR006597">
    <property type="entry name" value="Sel1-like"/>
</dbReference>
<dbReference type="RefSeq" id="WP_144000913.1">
    <property type="nucleotide sequence ID" value="NZ_CP040916.1"/>
</dbReference>
<dbReference type="PANTHER" id="PTHR11102:SF160">
    <property type="entry name" value="ERAD-ASSOCIATED E3 UBIQUITIN-PROTEIN LIGASE COMPONENT HRD3"/>
    <property type="match status" value="1"/>
</dbReference>
<dbReference type="InterPro" id="IPR019734">
    <property type="entry name" value="TPR_rpt"/>
</dbReference>
<evidence type="ECO:0000313" key="1">
    <source>
        <dbReference type="EMBL" id="QDQ09334.1"/>
    </source>
</evidence>
<dbReference type="Gene3D" id="1.25.40.10">
    <property type="entry name" value="Tetratricopeptide repeat domain"/>
    <property type="match status" value="2"/>
</dbReference>
<dbReference type="EMBL" id="CP040916">
    <property type="protein sequence ID" value="QDQ09334.1"/>
    <property type="molecule type" value="Genomic_DNA"/>
</dbReference>
<organism evidence="1 2">
    <name type="scientific">Streptomyces spectabilis</name>
    <dbReference type="NCBI Taxonomy" id="68270"/>
    <lineage>
        <taxon>Bacteria</taxon>
        <taxon>Bacillati</taxon>
        <taxon>Actinomycetota</taxon>
        <taxon>Actinomycetes</taxon>
        <taxon>Kitasatosporales</taxon>
        <taxon>Streptomycetaceae</taxon>
        <taxon>Streptomyces</taxon>
    </lineage>
</organism>
<dbReference type="InterPro" id="IPR050767">
    <property type="entry name" value="Sel1_AlgK"/>
</dbReference>
<protein>
    <submittedName>
        <fullName evidence="1">Sel1 repeat family protein</fullName>
    </submittedName>
</protein>
<dbReference type="Proteomes" id="UP000316806">
    <property type="component" value="Chromosome"/>
</dbReference>
<dbReference type="SMART" id="SM00671">
    <property type="entry name" value="SEL1"/>
    <property type="match status" value="5"/>
</dbReference>
<dbReference type="SMART" id="SM00028">
    <property type="entry name" value="TPR"/>
    <property type="match status" value="4"/>
</dbReference>